<keyword evidence="3" id="KW-1185">Reference proteome</keyword>
<dbReference type="SMART" id="SM00849">
    <property type="entry name" value="Lactamase_B"/>
    <property type="match status" value="1"/>
</dbReference>
<dbReference type="InterPro" id="IPR052533">
    <property type="entry name" value="WalJ/YycJ-like"/>
</dbReference>
<organism evidence="2 3">
    <name type="scientific">Dethiobacter alkaliphilus AHT 1</name>
    <dbReference type="NCBI Taxonomy" id="555088"/>
    <lineage>
        <taxon>Bacteria</taxon>
        <taxon>Bacillati</taxon>
        <taxon>Bacillota</taxon>
        <taxon>Dethiobacteria</taxon>
        <taxon>Dethiobacterales</taxon>
        <taxon>Dethiobacteraceae</taxon>
        <taxon>Dethiobacter</taxon>
    </lineage>
</organism>
<dbReference type="Proteomes" id="UP000006443">
    <property type="component" value="Unassembled WGS sequence"/>
</dbReference>
<dbReference type="Gene3D" id="3.60.15.10">
    <property type="entry name" value="Ribonuclease Z/Hydroxyacylglutathione hydrolase-like"/>
    <property type="match status" value="1"/>
</dbReference>
<dbReference type="STRING" id="555088.DealDRAFT_2217"/>
<reference evidence="2 3" key="1">
    <citation type="submission" date="2009-02" db="EMBL/GenBank/DDBJ databases">
        <title>Sequencing of the draft genome and assembly of Dethiobacter alkaliphilus AHT 1.</title>
        <authorList>
            <consortium name="US DOE Joint Genome Institute (JGI-PGF)"/>
            <person name="Lucas S."/>
            <person name="Copeland A."/>
            <person name="Lapidus A."/>
            <person name="Glavina del Rio T."/>
            <person name="Dalin E."/>
            <person name="Tice H."/>
            <person name="Bruce D."/>
            <person name="Goodwin L."/>
            <person name="Pitluck S."/>
            <person name="Larimer F."/>
            <person name="Land M.L."/>
            <person name="Hauser L."/>
            <person name="Muyzer G."/>
        </authorList>
    </citation>
    <scope>NUCLEOTIDE SEQUENCE [LARGE SCALE GENOMIC DNA]</scope>
    <source>
        <strain evidence="2 3">AHT 1</strain>
    </source>
</reference>
<accession>C0GIA8</accession>
<comment type="caution">
    <text evidence="2">The sequence shown here is derived from an EMBL/GenBank/DDBJ whole genome shotgun (WGS) entry which is preliminary data.</text>
</comment>
<sequence>MLEICMLASGSSGNAIYVATEQTKLLIDAGLSGKKLAAALTEIDVDPFSLDALLLSHDHNDHTCGAGIMARRYRMPLYATGPTWQAAACKMGPVPEEMCRTLPSFGEMQFADLTVESFPIPHDAAGPVGFVFRQAEKSIALVTDLGMITPDIFQMLQNVNCLVLEANHDEEMLKNGTYPWPLKKRILSSRGHLSNHHAADFLTDIISPVTTHVVLAHLSEHNNLPQLAFNTVGEKLTTAGCEPGRAISLEVARRFGPSCHICLT</sequence>
<gene>
    <name evidence="2" type="ORF">DealDRAFT_2217</name>
</gene>
<evidence type="ECO:0000313" key="2">
    <source>
        <dbReference type="EMBL" id="EEG76956.1"/>
    </source>
</evidence>
<name>C0GIA8_DETAL</name>
<dbReference type="Pfam" id="PF12706">
    <property type="entry name" value="Lactamase_B_2"/>
    <property type="match status" value="1"/>
</dbReference>
<protein>
    <submittedName>
        <fullName evidence="2">Beta-lactamase domain protein</fullName>
    </submittedName>
</protein>
<evidence type="ECO:0000313" key="3">
    <source>
        <dbReference type="Proteomes" id="UP000006443"/>
    </source>
</evidence>
<dbReference type="OrthoDB" id="9781189at2"/>
<dbReference type="eggNOG" id="COG1235">
    <property type="taxonomic scope" value="Bacteria"/>
</dbReference>
<dbReference type="PANTHER" id="PTHR47619:SF1">
    <property type="entry name" value="EXODEOXYRIBONUCLEASE WALJ"/>
    <property type="match status" value="1"/>
</dbReference>
<dbReference type="EMBL" id="ACJM01000011">
    <property type="protein sequence ID" value="EEG76956.1"/>
    <property type="molecule type" value="Genomic_DNA"/>
</dbReference>
<evidence type="ECO:0000259" key="1">
    <source>
        <dbReference type="SMART" id="SM00849"/>
    </source>
</evidence>
<proteinExistence type="predicted"/>
<feature type="domain" description="Metallo-beta-lactamase" evidence="1">
    <location>
        <begin position="12"/>
        <end position="192"/>
    </location>
</feature>
<dbReference type="InterPro" id="IPR036866">
    <property type="entry name" value="RibonucZ/Hydroxyglut_hydro"/>
</dbReference>
<dbReference type="AlphaFoldDB" id="C0GIA8"/>
<dbReference type="RefSeq" id="WP_008517414.1">
    <property type="nucleotide sequence ID" value="NZ_ACJM01000011.1"/>
</dbReference>
<dbReference type="SUPFAM" id="SSF56281">
    <property type="entry name" value="Metallo-hydrolase/oxidoreductase"/>
    <property type="match status" value="1"/>
</dbReference>
<dbReference type="PANTHER" id="PTHR47619">
    <property type="entry name" value="METALLO-HYDROLASE YYCJ-RELATED"/>
    <property type="match status" value="1"/>
</dbReference>
<dbReference type="InterPro" id="IPR001279">
    <property type="entry name" value="Metallo-B-lactamas"/>
</dbReference>